<dbReference type="PROSITE" id="PS51417">
    <property type="entry name" value="ARF"/>
    <property type="match status" value="1"/>
</dbReference>
<keyword evidence="3" id="KW-1185">Reference proteome</keyword>
<reference evidence="2" key="1">
    <citation type="journal article" date="2020" name="Fungal Divers.">
        <title>Resolving the Mortierellaceae phylogeny through synthesis of multi-gene phylogenetics and phylogenomics.</title>
        <authorList>
            <person name="Vandepol N."/>
            <person name="Liber J."/>
            <person name="Desiro A."/>
            <person name="Na H."/>
            <person name="Kennedy M."/>
            <person name="Barry K."/>
            <person name="Grigoriev I.V."/>
            <person name="Miller A.N."/>
            <person name="O'Donnell K."/>
            <person name="Stajich J.E."/>
            <person name="Bonito G."/>
        </authorList>
    </citation>
    <scope>NUCLEOTIDE SEQUENCE</scope>
    <source>
        <strain evidence="2">REB-010B</strain>
    </source>
</reference>
<comment type="caution">
    <text evidence="2">The sequence shown here is derived from an EMBL/GenBank/DDBJ whole genome shotgun (WGS) entry which is preliminary data.</text>
</comment>
<feature type="compositionally biased region" description="Polar residues" evidence="1">
    <location>
        <begin position="124"/>
        <end position="146"/>
    </location>
</feature>
<dbReference type="EMBL" id="JAAAIP010000079">
    <property type="protein sequence ID" value="KAG0326604.1"/>
    <property type="molecule type" value="Genomic_DNA"/>
</dbReference>
<evidence type="ECO:0000256" key="1">
    <source>
        <dbReference type="SAM" id="MobiDB-lite"/>
    </source>
</evidence>
<organism evidence="2 3">
    <name type="scientific">Dissophora globulifera</name>
    <dbReference type="NCBI Taxonomy" id="979702"/>
    <lineage>
        <taxon>Eukaryota</taxon>
        <taxon>Fungi</taxon>
        <taxon>Fungi incertae sedis</taxon>
        <taxon>Mucoromycota</taxon>
        <taxon>Mortierellomycotina</taxon>
        <taxon>Mortierellomycetes</taxon>
        <taxon>Mortierellales</taxon>
        <taxon>Mortierellaceae</taxon>
        <taxon>Dissophora</taxon>
    </lineage>
</organism>
<feature type="compositionally biased region" description="Polar residues" evidence="1">
    <location>
        <begin position="467"/>
        <end position="477"/>
    </location>
</feature>
<feature type="region of interest" description="Disordered" evidence="1">
    <location>
        <begin position="103"/>
        <end position="151"/>
    </location>
</feature>
<proteinExistence type="predicted"/>
<dbReference type="Proteomes" id="UP000738325">
    <property type="component" value="Unassembled WGS sequence"/>
</dbReference>
<feature type="compositionally biased region" description="Low complexity" evidence="1">
    <location>
        <begin position="185"/>
        <end position="206"/>
    </location>
</feature>
<dbReference type="InterPro" id="IPR027417">
    <property type="entry name" value="P-loop_NTPase"/>
</dbReference>
<sequence>MATLHSPTTRIPQNPPQHTFMDQKQPLLPRQSTSDVLSFTHIIANRLAPGQSVWEFFSPPPPPAVLSDNCLANGLPPLSPTMAMERTNSSSSSRLGLSNPCPGFQSSMASMPSPTSPELPSIAQRFSSDAGSRFTSDSGSRRQSLTVRVDRQVPMTLTESCSNEQKQKLVRCKIDGDNNDAEGDSSSSPSSFTPSSPTPSPLSLLPLPAGLMTGDVVDDAAAAAAAIHPPRTTAAGELPIAPLVPLTTTATSTTASQNSATVATSTSATVTAAEASTTTTAVVERETPKLQKRRSFAQSLKNSMLSLTQLLSPVSSISSSASSTRVSSPSTEAMNMSTRTATAAAAAMTTVNRHGGPHYNILVLGSDSAPLASTLYKMSSLLPGTSKIRHYQEISGFFVAHFRSDEPSPPPSSSSSSSSTSPLPSTDLKEYINQSSSMESGAASARSSEETLSVSSELRTSSTHSTITDATHSSSCSGDKLVEDTCFISEKVVRGLTVSADDPGPTNTGNEDAETVVQDDESGACQQDLTQDPSLHDTSSSASPSSSPGGGSLSLHAFSLDTMWPVPRTLAQTFWFPYAHGIIFIVDATRKHDPRAVDHLLNARQFLTSLVSDPHFCRQDIPVTVFANKAGSDPETCYRLDEIAEILGCEEWDVCSASAAGGASPKRARPWCVKSTKADGEGDGIRESVEWLKSRMGEVWSTPE</sequence>
<feature type="region of interest" description="Disordered" evidence="1">
    <location>
        <begin position="402"/>
        <end position="477"/>
    </location>
</feature>
<evidence type="ECO:0000313" key="3">
    <source>
        <dbReference type="Proteomes" id="UP000738325"/>
    </source>
</evidence>
<feature type="compositionally biased region" description="Low complexity" evidence="1">
    <location>
        <begin position="435"/>
        <end position="466"/>
    </location>
</feature>
<feature type="compositionally biased region" description="Acidic residues" evidence="1">
    <location>
        <begin position="511"/>
        <end position="522"/>
    </location>
</feature>
<feature type="region of interest" description="Disordered" evidence="1">
    <location>
        <begin position="497"/>
        <end position="550"/>
    </location>
</feature>
<accession>A0A9P6RQR8</accession>
<gene>
    <name evidence="2" type="ORF">BGZ99_009351</name>
</gene>
<dbReference type="SUPFAM" id="SSF52540">
    <property type="entry name" value="P-loop containing nucleoside triphosphate hydrolases"/>
    <property type="match status" value="1"/>
</dbReference>
<name>A0A9P6RQR8_9FUNG</name>
<feature type="compositionally biased region" description="Low complexity" evidence="1">
    <location>
        <begin position="532"/>
        <end position="550"/>
    </location>
</feature>
<feature type="compositionally biased region" description="Low complexity" evidence="1">
    <location>
        <begin position="413"/>
        <end position="426"/>
    </location>
</feature>
<dbReference type="Gene3D" id="3.40.50.300">
    <property type="entry name" value="P-loop containing nucleotide triphosphate hydrolases"/>
    <property type="match status" value="1"/>
</dbReference>
<dbReference type="AlphaFoldDB" id="A0A9P6RQR8"/>
<evidence type="ECO:0000313" key="2">
    <source>
        <dbReference type="EMBL" id="KAG0326604.1"/>
    </source>
</evidence>
<feature type="region of interest" description="Disordered" evidence="1">
    <location>
        <begin position="175"/>
        <end position="206"/>
    </location>
</feature>
<protein>
    <submittedName>
        <fullName evidence="2">Uncharacterized protein</fullName>
    </submittedName>
</protein>